<keyword evidence="2" id="KW-0436">Ligase</keyword>
<evidence type="ECO:0000259" key="3">
    <source>
        <dbReference type="Pfam" id="PF00501"/>
    </source>
</evidence>
<sequence>MSLVAAERARATPDVMAVTDGRLTVSWAELDRLINRATNALLDTDLGDPPRAAVFAHNSTECALAYLAMLHAGVSGVPANFHLTAEELAYILKDSGARALFVGPQTAAVGVEAARAAGIDLVIGWGCEGIDGVTDWDGWLAGASDAPPPEDMPPLPYMHYTSGTTGRPKGAETPPSMFPREADVTGLFRALREQVALAHTDEGYPGPVLLVGPNYHTGPLGSVRQLGGGRPLVILPRFDAEQILVAIERHKVATSVMVPTHFQRLLALPQEVRTRYDLSSLRSVPHTGAACPVEVKRAMIEWWGPVFVDAYGATEAGTTNMITSEEWLRKPGSVGKAVPPLEMVVVAEDGTRLGPNQAGQLYFRDPTGRGIVYHNDPEKTAAAHIEPGVFTLGEIGYVDDEGYVFITDRSSDMIVSGGVNIYPAEIEQVLITHPAVEDVAVIGVPNADMGEEVKALVVPRAGAAVTVDDLVAFAREKLAGYKRPRSIDLVETVGRNAMGKVNKRELRRPFWPSDRTIGG</sequence>
<dbReference type="EMBL" id="JABBGM010000010">
    <property type="protein sequence ID" value="NML95507.1"/>
    <property type="molecule type" value="Genomic_DNA"/>
</dbReference>
<dbReference type="PANTHER" id="PTHR43201">
    <property type="entry name" value="ACYL-COA SYNTHETASE"/>
    <property type="match status" value="1"/>
</dbReference>
<evidence type="ECO:0000313" key="5">
    <source>
        <dbReference type="EMBL" id="NML95507.1"/>
    </source>
</evidence>
<dbReference type="SUPFAM" id="SSF56801">
    <property type="entry name" value="Acetyl-CoA synthetase-like"/>
    <property type="match status" value="1"/>
</dbReference>
<protein>
    <submittedName>
        <fullName evidence="5">AMP-binding protein</fullName>
    </submittedName>
</protein>
<dbReference type="Gene3D" id="3.30.300.30">
    <property type="match status" value="1"/>
</dbReference>
<dbReference type="GO" id="GO:0031956">
    <property type="term" value="F:medium-chain fatty acid-CoA ligase activity"/>
    <property type="evidence" value="ECO:0007669"/>
    <property type="project" value="TreeGrafter"/>
</dbReference>
<name>A0A7Y0BS15_9SPHN</name>
<dbReference type="RefSeq" id="WP_169494710.1">
    <property type="nucleotide sequence ID" value="NZ_JABBGM010000010.1"/>
</dbReference>
<dbReference type="InterPro" id="IPR000873">
    <property type="entry name" value="AMP-dep_synth/lig_dom"/>
</dbReference>
<feature type="domain" description="AMP-binding enzyme C-terminal" evidence="4">
    <location>
        <begin position="425"/>
        <end position="500"/>
    </location>
</feature>
<dbReference type="InterPro" id="IPR025110">
    <property type="entry name" value="AMP-bd_C"/>
</dbReference>
<dbReference type="GO" id="GO:0006631">
    <property type="term" value="P:fatty acid metabolic process"/>
    <property type="evidence" value="ECO:0007669"/>
    <property type="project" value="TreeGrafter"/>
</dbReference>
<proteinExistence type="inferred from homology"/>
<gene>
    <name evidence="5" type="ORF">HHL27_17665</name>
</gene>
<organism evidence="5 6">
    <name type="scientific">Novosphingobium olei</name>
    <dbReference type="NCBI Taxonomy" id="2728851"/>
    <lineage>
        <taxon>Bacteria</taxon>
        <taxon>Pseudomonadati</taxon>
        <taxon>Pseudomonadota</taxon>
        <taxon>Alphaproteobacteria</taxon>
        <taxon>Sphingomonadales</taxon>
        <taxon>Sphingomonadaceae</taxon>
        <taxon>Novosphingobium</taxon>
    </lineage>
</organism>
<dbReference type="InterPro" id="IPR020845">
    <property type="entry name" value="AMP-binding_CS"/>
</dbReference>
<dbReference type="Pfam" id="PF00501">
    <property type="entry name" value="AMP-binding"/>
    <property type="match status" value="1"/>
</dbReference>
<evidence type="ECO:0000256" key="1">
    <source>
        <dbReference type="ARBA" id="ARBA00006432"/>
    </source>
</evidence>
<accession>A0A7Y0BS15</accession>
<reference evidence="5 6" key="1">
    <citation type="submission" date="2020-04" db="EMBL/GenBank/DDBJ databases">
        <title>Novosphingobium sp. TW-4 isolated from soil.</title>
        <authorList>
            <person name="Dahal R.H."/>
            <person name="Chaudhary D.K."/>
        </authorList>
    </citation>
    <scope>NUCLEOTIDE SEQUENCE [LARGE SCALE GENOMIC DNA]</scope>
    <source>
        <strain evidence="5 6">TW-4</strain>
    </source>
</reference>
<evidence type="ECO:0000313" key="6">
    <source>
        <dbReference type="Proteomes" id="UP000583556"/>
    </source>
</evidence>
<keyword evidence="6" id="KW-1185">Reference proteome</keyword>
<dbReference type="Gene3D" id="3.40.50.12780">
    <property type="entry name" value="N-terminal domain of ligase-like"/>
    <property type="match status" value="1"/>
</dbReference>
<comment type="similarity">
    <text evidence="1">Belongs to the ATP-dependent AMP-binding enzyme family.</text>
</comment>
<feature type="domain" description="AMP-dependent synthetase/ligase" evidence="3">
    <location>
        <begin position="7"/>
        <end position="366"/>
    </location>
</feature>
<dbReference type="InterPro" id="IPR042099">
    <property type="entry name" value="ANL_N_sf"/>
</dbReference>
<dbReference type="AlphaFoldDB" id="A0A7Y0BS15"/>
<dbReference type="PANTHER" id="PTHR43201:SF5">
    <property type="entry name" value="MEDIUM-CHAIN ACYL-COA LIGASE ACSF2, MITOCHONDRIAL"/>
    <property type="match status" value="1"/>
</dbReference>
<dbReference type="Proteomes" id="UP000583556">
    <property type="component" value="Unassembled WGS sequence"/>
</dbReference>
<dbReference type="Pfam" id="PF13193">
    <property type="entry name" value="AMP-binding_C"/>
    <property type="match status" value="1"/>
</dbReference>
<dbReference type="InterPro" id="IPR045851">
    <property type="entry name" value="AMP-bd_C_sf"/>
</dbReference>
<evidence type="ECO:0000256" key="2">
    <source>
        <dbReference type="ARBA" id="ARBA00022598"/>
    </source>
</evidence>
<dbReference type="PROSITE" id="PS00455">
    <property type="entry name" value="AMP_BINDING"/>
    <property type="match status" value="1"/>
</dbReference>
<evidence type="ECO:0000259" key="4">
    <source>
        <dbReference type="Pfam" id="PF13193"/>
    </source>
</evidence>
<comment type="caution">
    <text evidence="5">The sequence shown here is derived from an EMBL/GenBank/DDBJ whole genome shotgun (WGS) entry which is preliminary data.</text>
</comment>